<organism evidence="2 3">
    <name type="scientific">Mya arenaria</name>
    <name type="common">Soft-shell clam</name>
    <dbReference type="NCBI Taxonomy" id="6604"/>
    <lineage>
        <taxon>Eukaryota</taxon>
        <taxon>Metazoa</taxon>
        <taxon>Spiralia</taxon>
        <taxon>Lophotrochozoa</taxon>
        <taxon>Mollusca</taxon>
        <taxon>Bivalvia</taxon>
        <taxon>Autobranchia</taxon>
        <taxon>Heteroconchia</taxon>
        <taxon>Euheterodonta</taxon>
        <taxon>Imparidentia</taxon>
        <taxon>Neoheterodontei</taxon>
        <taxon>Myida</taxon>
        <taxon>Myoidea</taxon>
        <taxon>Myidae</taxon>
        <taxon>Mya</taxon>
    </lineage>
</organism>
<evidence type="ECO:0000256" key="1">
    <source>
        <dbReference type="SAM" id="MobiDB-lite"/>
    </source>
</evidence>
<dbReference type="Proteomes" id="UP001164746">
    <property type="component" value="Chromosome 3"/>
</dbReference>
<gene>
    <name evidence="2" type="ORF">MAR_022742</name>
</gene>
<protein>
    <submittedName>
        <fullName evidence="2">Uncharacterized protein</fullName>
    </submittedName>
</protein>
<sequence length="36" mass="4120">MSRTPAPEAEAWTPRLRTATTDHRMPLEHTSCLIEI</sequence>
<feature type="region of interest" description="Disordered" evidence="1">
    <location>
        <begin position="1"/>
        <end position="24"/>
    </location>
</feature>
<proteinExistence type="predicted"/>
<reference evidence="2" key="1">
    <citation type="submission" date="2022-11" db="EMBL/GenBank/DDBJ databases">
        <title>Centuries of genome instability and evolution in soft-shell clam transmissible cancer (bioRxiv).</title>
        <authorList>
            <person name="Hart S.F.M."/>
            <person name="Yonemitsu M.A."/>
            <person name="Giersch R.M."/>
            <person name="Beal B.F."/>
            <person name="Arriagada G."/>
            <person name="Davis B.W."/>
            <person name="Ostrander E.A."/>
            <person name="Goff S.P."/>
            <person name="Metzger M.J."/>
        </authorList>
    </citation>
    <scope>NUCLEOTIDE SEQUENCE</scope>
    <source>
        <strain evidence="2">MELC-2E11</strain>
        <tissue evidence="2">Siphon/mantle</tissue>
    </source>
</reference>
<keyword evidence="3" id="KW-1185">Reference proteome</keyword>
<name>A0ABY7DL08_MYAAR</name>
<evidence type="ECO:0000313" key="3">
    <source>
        <dbReference type="Proteomes" id="UP001164746"/>
    </source>
</evidence>
<accession>A0ABY7DL08</accession>
<dbReference type="EMBL" id="CP111014">
    <property type="protein sequence ID" value="WAQ98369.1"/>
    <property type="molecule type" value="Genomic_DNA"/>
</dbReference>
<evidence type="ECO:0000313" key="2">
    <source>
        <dbReference type="EMBL" id="WAQ98369.1"/>
    </source>
</evidence>